<dbReference type="RefSeq" id="WP_205261808.1">
    <property type="nucleotide sequence ID" value="NZ_JAERWK010000021.1"/>
</dbReference>
<keyword evidence="2" id="KW-0704">Schiff base</keyword>
<sequence>MAEPSVAAPPVPGPADRHPALTLPAAQLAGRLQHTLIGHGIVDRDVRDHVREAEHFGFDAVMVPPLWVAVAREELRGSDIRLGSIVDFPDGTGTTAGRVGQVRSLVDEGVDELDCTVPIGLLLSGRHREFTADLAAVVAAASPVGVKFMLELPLLSDRLRVHAVHAAVEAGAAFLTPASSGRVGIADPATIAFLRHEAPASVGVKASGGVQTIEQVRSLLVAGADLIGTSFGLSIVNGTRSSGSLYSY</sequence>
<dbReference type="GO" id="GO:0016052">
    <property type="term" value="P:carbohydrate catabolic process"/>
    <property type="evidence" value="ECO:0007669"/>
    <property type="project" value="TreeGrafter"/>
</dbReference>
<dbReference type="GO" id="GO:0004139">
    <property type="term" value="F:deoxyribose-phosphate aldolase activity"/>
    <property type="evidence" value="ECO:0007669"/>
    <property type="project" value="UniProtKB-UniRule"/>
</dbReference>
<evidence type="ECO:0000313" key="4">
    <source>
        <dbReference type="EMBL" id="MBM9468854.1"/>
    </source>
</evidence>
<dbReference type="PANTHER" id="PTHR10889">
    <property type="entry name" value="DEOXYRIBOSE-PHOSPHATE ALDOLASE"/>
    <property type="match status" value="1"/>
</dbReference>
<protein>
    <recommendedName>
        <fullName evidence="3">Deoxyribose-phosphate aldolase</fullName>
        <ecNumber evidence="3">4.1.2.4</ecNumber>
    </recommendedName>
</protein>
<evidence type="ECO:0000313" key="5">
    <source>
        <dbReference type="Proteomes" id="UP000663792"/>
    </source>
</evidence>
<dbReference type="Pfam" id="PF01791">
    <property type="entry name" value="DeoC"/>
    <property type="match status" value="1"/>
</dbReference>
<dbReference type="PIRSF" id="PIRSF001357">
    <property type="entry name" value="DeoC"/>
    <property type="match status" value="1"/>
</dbReference>
<dbReference type="NCBIfam" id="TIGR00126">
    <property type="entry name" value="deoC"/>
    <property type="match status" value="1"/>
</dbReference>
<dbReference type="InterPro" id="IPR013785">
    <property type="entry name" value="Aldolase_TIM"/>
</dbReference>
<keyword evidence="5" id="KW-1185">Reference proteome</keyword>
<evidence type="ECO:0000256" key="1">
    <source>
        <dbReference type="ARBA" id="ARBA00022490"/>
    </source>
</evidence>
<dbReference type="SMART" id="SM01133">
    <property type="entry name" value="DeoC"/>
    <property type="match status" value="1"/>
</dbReference>
<dbReference type="SUPFAM" id="SSF51569">
    <property type="entry name" value="Aldolase"/>
    <property type="match status" value="1"/>
</dbReference>
<keyword evidence="1" id="KW-0963">Cytoplasm</keyword>
<organism evidence="4 5">
    <name type="scientific">Nakamurella leprariae</name>
    <dbReference type="NCBI Taxonomy" id="2803911"/>
    <lineage>
        <taxon>Bacteria</taxon>
        <taxon>Bacillati</taxon>
        <taxon>Actinomycetota</taxon>
        <taxon>Actinomycetes</taxon>
        <taxon>Nakamurellales</taxon>
        <taxon>Nakamurellaceae</taxon>
        <taxon>Nakamurella</taxon>
    </lineage>
</organism>
<evidence type="ECO:0000256" key="3">
    <source>
        <dbReference type="NCBIfam" id="TIGR00126"/>
    </source>
</evidence>
<dbReference type="InterPro" id="IPR002915">
    <property type="entry name" value="DeoC/FbaB/LacD_aldolase"/>
</dbReference>
<dbReference type="EMBL" id="JAERWK010000021">
    <property type="protein sequence ID" value="MBM9468854.1"/>
    <property type="molecule type" value="Genomic_DNA"/>
</dbReference>
<dbReference type="Gene3D" id="3.20.20.70">
    <property type="entry name" value="Aldolase class I"/>
    <property type="match status" value="1"/>
</dbReference>
<proteinExistence type="predicted"/>
<gene>
    <name evidence="4" type="primary">deoC</name>
    <name evidence="4" type="ORF">JL106_16340</name>
</gene>
<evidence type="ECO:0000256" key="2">
    <source>
        <dbReference type="ARBA" id="ARBA00023270"/>
    </source>
</evidence>
<comment type="caution">
    <text evidence="4">The sequence shown here is derived from an EMBL/GenBank/DDBJ whole genome shotgun (WGS) entry which is preliminary data.</text>
</comment>
<dbReference type="GO" id="GO:0005737">
    <property type="term" value="C:cytoplasm"/>
    <property type="evidence" value="ECO:0007669"/>
    <property type="project" value="InterPro"/>
</dbReference>
<dbReference type="AlphaFoldDB" id="A0A938YIN5"/>
<dbReference type="PANTHER" id="PTHR10889:SF1">
    <property type="entry name" value="DEOXYRIBOSE-PHOSPHATE ALDOLASE"/>
    <property type="match status" value="1"/>
</dbReference>
<dbReference type="GO" id="GO:0009264">
    <property type="term" value="P:deoxyribonucleotide catabolic process"/>
    <property type="evidence" value="ECO:0007669"/>
    <property type="project" value="UniProtKB-UniRule"/>
</dbReference>
<dbReference type="Proteomes" id="UP000663792">
    <property type="component" value="Unassembled WGS sequence"/>
</dbReference>
<keyword evidence="4" id="KW-0456">Lyase</keyword>
<name>A0A938YIN5_9ACTN</name>
<dbReference type="EC" id="4.1.2.4" evidence="3"/>
<accession>A0A938YIN5</accession>
<reference evidence="4" key="1">
    <citation type="submission" date="2021-01" db="EMBL/GenBank/DDBJ databases">
        <title>YIM 132084 draft genome.</title>
        <authorList>
            <person name="An D."/>
        </authorList>
    </citation>
    <scope>NUCLEOTIDE SEQUENCE</scope>
    <source>
        <strain evidence="4">YIM 132084</strain>
    </source>
</reference>
<dbReference type="InterPro" id="IPR011343">
    <property type="entry name" value="DeoC"/>
</dbReference>